<accession>A0ACC7N6S6</accession>
<reference evidence="1 2" key="1">
    <citation type="journal article" date="2024" name="Chem. Sci.">
        <title>Discovery of megapolipeptins by genome mining of a Burkholderiales bacteria collection.</title>
        <authorList>
            <person name="Paulo B.S."/>
            <person name="Recchia M.J.J."/>
            <person name="Lee S."/>
            <person name="Fergusson C.H."/>
            <person name="Romanowski S.B."/>
            <person name="Hernandez A."/>
            <person name="Krull N."/>
            <person name="Liu D.Y."/>
            <person name="Cavanagh H."/>
            <person name="Bos A."/>
            <person name="Gray C.A."/>
            <person name="Murphy B.T."/>
            <person name="Linington R.G."/>
            <person name="Eustaquio A.S."/>
        </authorList>
    </citation>
    <scope>NUCLEOTIDE SEQUENCE [LARGE SCALE GENOMIC DNA]</scope>
    <source>
        <strain evidence="1 2">RL18-126-BIB-B</strain>
    </source>
</reference>
<protein>
    <submittedName>
        <fullName evidence="1">Sarcosine oxidase subunit delta</fullName>
    </submittedName>
</protein>
<dbReference type="Proteomes" id="UP001629235">
    <property type="component" value="Unassembled WGS sequence"/>
</dbReference>
<comment type="caution">
    <text evidence="1">The sequence shown here is derived from an EMBL/GenBank/DDBJ whole genome shotgun (WGS) entry which is preliminary data.</text>
</comment>
<dbReference type="EMBL" id="JAQQDW010000007">
    <property type="protein sequence ID" value="MFM0103004.1"/>
    <property type="molecule type" value="Genomic_DNA"/>
</dbReference>
<gene>
    <name evidence="1" type="ORF">PQR01_05815</name>
</gene>
<sequence length="123" mass="13815">MLLIECPWCGPRAETEFSCGGEAGIARPLDTDQLTDKEWGDYLFMRRNPRGVHREQWMHTQGCRRWFKAQRDTVSYEIQGYETFERPLLPMGGDASAPGQTQSQTQSQTQGKAGSNAQEGTAS</sequence>
<keyword evidence="2" id="KW-1185">Reference proteome</keyword>
<name>A0ACC7N6S6_9BURK</name>
<evidence type="ECO:0000313" key="2">
    <source>
        <dbReference type="Proteomes" id="UP001629235"/>
    </source>
</evidence>
<proteinExistence type="predicted"/>
<evidence type="ECO:0000313" key="1">
    <source>
        <dbReference type="EMBL" id="MFM0103004.1"/>
    </source>
</evidence>
<organism evidence="1 2">
    <name type="scientific">Paraburkholderia rhynchosiae</name>
    <dbReference type="NCBI Taxonomy" id="487049"/>
    <lineage>
        <taxon>Bacteria</taxon>
        <taxon>Pseudomonadati</taxon>
        <taxon>Pseudomonadota</taxon>
        <taxon>Betaproteobacteria</taxon>
        <taxon>Burkholderiales</taxon>
        <taxon>Burkholderiaceae</taxon>
        <taxon>Paraburkholderia</taxon>
    </lineage>
</organism>